<keyword evidence="2" id="KW-0732">Signal</keyword>
<comment type="caution">
    <text evidence="6">The sequence shown here is derived from an EMBL/GenBank/DDBJ whole genome shotgun (WGS) entry which is preliminary data.</text>
</comment>
<dbReference type="InterPro" id="IPR006059">
    <property type="entry name" value="SBP"/>
</dbReference>
<reference evidence="6 7" key="1">
    <citation type="submission" date="2019-12" db="EMBL/GenBank/DDBJ databases">
        <authorList>
            <person name="Huq M.A."/>
        </authorList>
    </citation>
    <scope>NUCLEOTIDE SEQUENCE [LARGE SCALE GENOMIC DNA]</scope>
    <source>
        <strain evidence="6 7">MAH-34</strain>
    </source>
</reference>
<name>A0ABW9ULD1_9BACL</name>
<protein>
    <submittedName>
        <fullName evidence="6">Extracellular solute-binding protein</fullName>
    </submittedName>
</protein>
<dbReference type="Gene3D" id="3.40.190.10">
    <property type="entry name" value="Periplasmic binding protein-like II"/>
    <property type="match status" value="2"/>
</dbReference>
<keyword evidence="4" id="KW-0564">Palmitate</keyword>
<organism evidence="6 7">
    <name type="scientific">Paenibacillus anseongense</name>
    <dbReference type="NCBI Taxonomy" id="2682845"/>
    <lineage>
        <taxon>Bacteria</taxon>
        <taxon>Bacillati</taxon>
        <taxon>Bacillota</taxon>
        <taxon>Bacilli</taxon>
        <taxon>Bacillales</taxon>
        <taxon>Paenibacillaceae</taxon>
        <taxon>Paenibacillus</taxon>
    </lineage>
</organism>
<evidence type="ECO:0000256" key="5">
    <source>
        <dbReference type="ARBA" id="ARBA00023288"/>
    </source>
</evidence>
<accession>A0ABW9ULD1</accession>
<keyword evidence="5" id="KW-0449">Lipoprotein</keyword>
<dbReference type="Pfam" id="PF01547">
    <property type="entry name" value="SBP_bac_1"/>
    <property type="match status" value="1"/>
</dbReference>
<keyword evidence="3" id="KW-0472">Membrane</keyword>
<evidence type="ECO:0000256" key="3">
    <source>
        <dbReference type="ARBA" id="ARBA00023136"/>
    </source>
</evidence>
<dbReference type="PANTHER" id="PTHR43649:SF33">
    <property type="entry name" value="POLYGALACTURONAN_RHAMNOGALACTURONAN-BINDING PROTEIN YTCQ"/>
    <property type="match status" value="1"/>
</dbReference>
<keyword evidence="1" id="KW-1003">Cell membrane</keyword>
<dbReference type="EMBL" id="WSEM01000034">
    <property type="protein sequence ID" value="MVQ39310.1"/>
    <property type="molecule type" value="Genomic_DNA"/>
</dbReference>
<evidence type="ECO:0000313" key="7">
    <source>
        <dbReference type="Proteomes" id="UP000467637"/>
    </source>
</evidence>
<gene>
    <name evidence="6" type="ORF">GON05_32425</name>
</gene>
<dbReference type="PANTHER" id="PTHR43649">
    <property type="entry name" value="ARABINOSE-BINDING PROTEIN-RELATED"/>
    <property type="match status" value="1"/>
</dbReference>
<evidence type="ECO:0000313" key="6">
    <source>
        <dbReference type="EMBL" id="MVQ39310.1"/>
    </source>
</evidence>
<dbReference type="SUPFAM" id="SSF53850">
    <property type="entry name" value="Periplasmic binding protein-like II"/>
    <property type="match status" value="1"/>
</dbReference>
<dbReference type="Proteomes" id="UP000467637">
    <property type="component" value="Unassembled WGS sequence"/>
</dbReference>
<evidence type="ECO:0000256" key="2">
    <source>
        <dbReference type="ARBA" id="ARBA00022729"/>
    </source>
</evidence>
<dbReference type="InterPro" id="IPR050490">
    <property type="entry name" value="Bact_solute-bd_prot1"/>
</dbReference>
<sequence>MLALSMVACSSVKPAETKESASSSPATVQNTAAPSKAPVKIKYATYRVGTHVSAAAEKKILDEFKKKYNGEIELQVEEIPGDQAYVDKIKVLAASKDLPDVVEGKNGLNDLLIKGNLATPLNEYLEADTAWKAEVGNDAINSNTRDGKVWSIANGAQLIGYFYNKELFEKAGVKPAATWDEFLTNLEKIKTTTGTAPIAMMTGENAWTTNLLLGAIVGTSGDAGNKFMNTPFSKNFETPEFIEGLKKIQTILQKYTTKDALGAGYANAANNFLQGKAAIIANGPWMISDFSDKTKALEGFDKKVGVAMYPNSGMFSSFEVGYMLTAKDKETKEAAIKLLKFLTDAHAQQINLELSSTMPLTVNVKPSDEFKQKNPLFMANVELGGQAKNKFANLDALNFANVTEAWKTLYPELNFNKATAEEIAKRLSNTAEKNK</sequence>
<keyword evidence="7" id="KW-1185">Reference proteome</keyword>
<proteinExistence type="predicted"/>
<evidence type="ECO:0000256" key="4">
    <source>
        <dbReference type="ARBA" id="ARBA00023139"/>
    </source>
</evidence>
<evidence type="ECO:0000256" key="1">
    <source>
        <dbReference type="ARBA" id="ARBA00022475"/>
    </source>
</evidence>